<evidence type="ECO:0000256" key="5">
    <source>
        <dbReference type="PIRNR" id="PIRNR038994"/>
    </source>
</evidence>
<name>A0ABX0V2P1_9HYPH</name>
<dbReference type="Pfam" id="PF22643">
    <property type="entry name" value="NagA_N"/>
    <property type="match status" value="1"/>
</dbReference>
<dbReference type="Gene3D" id="2.30.40.10">
    <property type="entry name" value="Urease, subunit C, domain 1"/>
    <property type="match status" value="1"/>
</dbReference>
<comment type="similarity">
    <text evidence="1 5">Belongs to the metallo-dependent hydrolases superfamily. NagA family.</text>
</comment>
<dbReference type="PANTHER" id="PTHR11113">
    <property type="entry name" value="N-ACETYLGLUCOSAMINE-6-PHOSPHATE DEACETYLASE"/>
    <property type="match status" value="1"/>
</dbReference>
<comment type="caution">
    <text evidence="7">The sequence shown here is derived from an EMBL/GenBank/DDBJ whole genome shotgun (WGS) entry which is preliminary data.</text>
</comment>
<evidence type="ECO:0000259" key="6">
    <source>
        <dbReference type="Pfam" id="PF01979"/>
    </source>
</evidence>
<dbReference type="Pfam" id="PF01979">
    <property type="entry name" value="Amidohydro_1"/>
    <property type="match status" value="1"/>
</dbReference>
<protein>
    <submittedName>
        <fullName evidence="7">N-acetylglucosamine-6-phosphate deacetylase</fullName>
        <ecNumber evidence="7">3.5.1.25</ecNumber>
    </submittedName>
</protein>
<gene>
    <name evidence="7" type="ORF">FHS82_001932</name>
</gene>
<reference evidence="7 8" key="1">
    <citation type="submission" date="2020-03" db="EMBL/GenBank/DDBJ databases">
        <title>Genomic Encyclopedia of Type Strains, Phase IV (KMG-IV): sequencing the most valuable type-strain genomes for metagenomic binning, comparative biology and taxonomic classification.</title>
        <authorList>
            <person name="Goeker M."/>
        </authorList>
    </citation>
    <scope>NUCLEOTIDE SEQUENCE [LARGE SCALE GENOMIC DNA]</scope>
    <source>
        <strain evidence="7 8">DSM 103870</strain>
    </source>
</reference>
<sequence>MTPAPAPPYALTGARIFSDNRVWLDDHAVVVADGRIAAITANAALGDALPRRQIAGLLVPGFVDVQLNGGGGVLFNDTPTWEGIAAIGAAHRCYGTTGFLPTLITDTPARMRAALAAVHEAVHRRVPGLLGVHLEGPFLNAARKGIHDPALIRPITDDDIRLIGDFARSLPAGFATLVTLAPECVPLDSIERLAEAGVVLSAGHTAADAATVARARAGGLTGFTHLFNAMPPLAGREPGPVGAALTDPESCCGIIVDLHHVSPVSLKAAIRAHGSARMMLVTDAMPTVGSSGNTFTLAGRTITRADGRLTAQDGTLAGSDLDMASAVRNTVAHLDVSLPETLRMASLYPAVFLRLDKEIGGIAPGRRANLVALDENLAVTATWIDGEGIDHADASSSWSQ</sequence>
<dbReference type="InterPro" id="IPR032466">
    <property type="entry name" value="Metal_Hydrolase"/>
</dbReference>
<dbReference type="InterPro" id="IPR003764">
    <property type="entry name" value="GlcNAc_6-P_deAcase"/>
</dbReference>
<keyword evidence="2" id="KW-0479">Metal-binding</keyword>
<dbReference type="Proteomes" id="UP001429580">
    <property type="component" value="Unassembled WGS sequence"/>
</dbReference>
<dbReference type="CDD" id="cd00854">
    <property type="entry name" value="NagA"/>
    <property type="match status" value="1"/>
</dbReference>
<feature type="domain" description="Amidohydrolase-related" evidence="6">
    <location>
        <begin position="58"/>
        <end position="387"/>
    </location>
</feature>
<evidence type="ECO:0000313" key="8">
    <source>
        <dbReference type="Proteomes" id="UP001429580"/>
    </source>
</evidence>
<dbReference type="RefSeq" id="WP_166951613.1">
    <property type="nucleotide sequence ID" value="NZ_JAASQI010000004.1"/>
</dbReference>
<dbReference type="InterPro" id="IPR006680">
    <property type="entry name" value="Amidohydro-rel"/>
</dbReference>
<evidence type="ECO:0000256" key="2">
    <source>
        <dbReference type="ARBA" id="ARBA00022723"/>
    </source>
</evidence>
<dbReference type="NCBIfam" id="TIGR00221">
    <property type="entry name" value="nagA"/>
    <property type="match status" value="1"/>
</dbReference>
<proteinExistence type="inferred from homology"/>
<keyword evidence="4 5" id="KW-0119">Carbohydrate metabolism</keyword>
<dbReference type="PANTHER" id="PTHR11113:SF14">
    <property type="entry name" value="N-ACETYLGLUCOSAMINE-6-PHOSPHATE DEACETYLASE"/>
    <property type="match status" value="1"/>
</dbReference>
<dbReference type="EMBL" id="JAASQI010000004">
    <property type="protein sequence ID" value="NIJ58090.1"/>
    <property type="molecule type" value="Genomic_DNA"/>
</dbReference>
<dbReference type="PIRSF" id="PIRSF038994">
    <property type="entry name" value="NagA"/>
    <property type="match status" value="1"/>
</dbReference>
<keyword evidence="3 5" id="KW-0378">Hydrolase</keyword>
<dbReference type="SUPFAM" id="SSF51556">
    <property type="entry name" value="Metallo-dependent hydrolases"/>
    <property type="match status" value="1"/>
</dbReference>
<evidence type="ECO:0000256" key="4">
    <source>
        <dbReference type="ARBA" id="ARBA00023277"/>
    </source>
</evidence>
<keyword evidence="8" id="KW-1185">Reference proteome</keyword>
<dbReference type="SUPFAM" id="SSF51338">
    <property type="entry name" value="Composite domain of metallo-dependent hydrolases"/>
    <property type="match status" value="1"/>
</dbReference>
<organism evidence="7 8">
    <name type="scientific">Pseudochelatococcus lubricantis</name>
    <dbReference type="NCBI Taxonomy" id="1538102"/>
    <lineage>
        <taxon>Bacteria</taxon>
        <taxon>Pseudomonadati</taxon>
        <taxon>Pseudomonadota</taxon>
        <taxon>Alphaproteobacteria</taxon>
        <taxon>Hyphomicrobiales</taxon>
        <taxon>Chelatococcaceae</taxon>
        <taxon>Pseudochelatococcus</taxon>
    </lineage>
</organism>
<accession>A0ABX0V2P1</accession>
<dbReference type="EC" id="3.5.1.25" evidence="7"/>
<evidence type="ECO:0000313" key="7">
    <source>
        <dbReference type="EMBL" id="NIJ58090.1"/>
    </source>
</evidence>
<dbReference type="GO" id="GO:0008448">
    <property type="term" value="F:N-acetylglucosamine-6-phosphate deacetylase activity"/>
    <property type="evidence" value="ECO:0007669"/>
    <property type="project" value="UniProtKB-EC"/>
</dbReference>
<dbReference type="Gene3D" id="3.20.20.140">
    <property type="entry name" value="Metal-dependent hydrolases"/>
    <property type="match status" value="1"/>
</dbReference>
<evidence type="ECO:0000256" key="1">
    <source>
        <dbReference type="ARBA" id="ARBA00010716"/>
    </source>
</evidence>
<dbReference type="InterPro" id="IPR011059">
    <property type="entry name" value="Metal-dep_hydrolase_composite"/>
</dbReference>
<evidence type="ECO:0000256" key="3">
    <source>
        <dbReference type="ARBA" id="ARBA00022801"/>
    </source>
</evidence>